<feature type="binding site" evidence="9">
    <location>
        <position position="325"/>
    </location>
    <ligand>
        <name>Zn(2+)</name>
        <dbReference type="ChEBI" id="CHEBI:29105"/>
        <note>catalytic</note>
    </ligand>
</feature>
<dbReference type="CDD" id="cd09601">
    <property type="entry name" value="M1_APN-Q_like"/>
    <property type="match status" value="1"/>
</dbReference>
<evidence type="ECO:0000256" key="6">
    <source>
        <dbReference type="ARBA" id="ARBA00022833"/>
    </source>
</evidence>
<dbReference type="GO" id="GO:0006508">
    <property type="term" value="P:proteolysis"/>
    <property type="evidence" value="ECO:0007669"/>
    <property type="project" value="UniProtKB-KW"/>
</dbReference>
<evidence type="ECO:0000259" key="12">
    <source>
        <dbReference type="Pfam" id="PF01433"/>
    </source>
</evidence>
<dbReference type="GO" id="GO:0070006">
    <property type="term" value="F:metalloaminopeptidase activity"/>
    <property type="evidence" value="ECO:0007669"/>
    <property type="project" value="TreeGrafter"/>
</dbReference>
<keyword evidence="3 11" id="KW-0645">Protease</keyword>
<evidence type="ECO:0000256" key="9">
    <source>
        <dbReference type="PIRSR" id="PIRSR634016-3"/>
    </source>
</evidence>
<feature type="site" description="Transition state stabilizer" evidence="10">
    <location>
        <position position="407"/>
    </location>
</feature>
<dbReference type="AlphaFoldDB" id="C5DHF9"/>
<keyword evidence="2 11" id="KW-0031">Aminopeptidase</keyword>
<feature type="binding site" evidence="9">
    <location>
        <position position="344"/>
    </location>
    <ligand>
        <name>Zn(2+)</name>
        <dbReference type="ChEBI" id="CHEBI:29105"/>
        <note>catalytic</note>
    </ligand>
</feature>
<reference evidence="15 16" key="1">
    <citation type="journal article" date="2009" name="Genome Res.">
        <title>Comparative genomics of protoploid Saccharomycetaceae.</title>
        <authorList>
            <consortium name="The Genolevures Consortium"/>
            <person name="Souciet J.-L."/>
            <person name="Dujon B."/>
            <person name="Gaillardin C."/>
            <person name="Johnston M."/>
            <person name="Baret P.V."/>
            <person name="Cliften P."/>
            <person name="Sherman D.J."/>
            <person name="Weissenbach J."/>
            <person name="Westhof E."/>
            <person name="Wincker P."/>
            <person name="Jubin C."/>
            <person name="Poulain J."/>
            <person name="Barbe V."/>
            <person name="Segurens B."/>
            <person name="Artiguenave F."/>
            <person name="Anthouard V."/>
            <person name="Vacherie B."/>
            <person name="Val M.-E."/>
            <person name="Fulton R.S."/>
            <person name="Minx P."/>
            <person name="Wilson R."/>
            <person name="Durrens P."/>
            <person name="Jean G."/>
            <person name="Marck C."/>
            <person name="Martin T."/>
            <person name="Nikolski M."/>
            <person name="Rolland T."/>
            <person name="Seret M.-L."/>
            <person name="Casaregola S."/>
            <person name="Despons L."/>
            <person name="Fairhead C."/>
            <person name="Fischer G."/>
            <person name="Lafontaine I."/>
            <person name="Leh V."/>
            <person name="Lemaire M."/>
            <person name="de Montigny J."/>
            <person name="Neuveglise C."/>
            <person name="Thierry A."/>
            <person name="Blanc-Lenfle I."/>
            <person name="Bleykasten C."/>
            <person name="Diffels J."/>
            <person name="Fritsch E."/>
            <person name="Frangeul L."/>
            <person name="Goeffon A."/>
            <person name="Jauniaux N."/>
            <person name="Kachouri-Lafond R."/>
            <person name="Payen C."/>
            <person name="Potier S."/>
            <person name="Pribylova L."/>
            <person name="Ozanne C."/>
            <person name="Richard G.-F."/>
            <person name="Sacerdot C."/>
            <person name="Straub M.-L."/>
            <person name="Talla E."/>
        </authorList>
    </citation>
    <scope>NUCLEOTIDE SEQUENCE [LARGE SCALE GENOMIC DNA]</scope>
    <source>
        <strain evidence="16">ATCC 56472 / CBS 6340 / NRRL Y-8284</strain>
    </source>
</reference>
<dbReference type="GO" id="GO:0042277">
    <property type="term" value="F:peptide binding"/>
    <property type="evidence" value="ECO:0007669"/>
    <property type="project" value="TreeGrafter"/>
</dbReference>
<evidence type="ECO:0000256" key="11">
    <source>
        <dbReference type="RuleBase" id="RU364040"/>
    </source>
</evidence>
<dbReference type="Gene3D" id="2.60.40.1730">
    <property type="entry name" value="tricorn interacting facor f3 domain"/>
    <property type="match status" value="1"/>
</dbReference>
<sequence length="870" mass="98330">MTEKQTLPTHFQPLHYSIELDCLEANAKKFNGRVSIDFKVRQACNKVYLNTRDLEIDSASIVKRTREFIGLMAQDYDPVNEVTVLTFAMELRDDFTLVLNYRGLIQTNMTGFYQSEYSDATTGETKTMLSTQFEATDARRAFPCLDEPLLKATFDVSITASSELVVLSNMPSRHTEVSSDGKTTKHNFHRTPKMSTYLVAWALGEFEYIEGHTENRIYPANPGCGAERQKLPIRVYTSQGKSHQGAFALGVASKVIDYYSRLFDIPYPLPKLDLLCVEAYSHNAMENFSLITFRPTALLLEGDVASADPLALQKIAYVVSHEIAHQWFGNLVTMKWWDELWLNEGFATWVGYHAISEFFPEWDVPSLVMLDSHEVALQLDSLAESHPVKVHVKNAKDIDQVFDAISYLKGCSILEMISEYVGVEKFVGGVSLYLKRNVFSNATMEDLLGSIGEVCGCDILARLQNWILNIGFPLLKVQTADAGEVELCQERFLSTAVHSEDSTVWWIPLMTQGNLQNRKLELWEKSSSFKVPEEGLLHFNAAGFGFYRVSYEDKRHLYRICDNLEFIPSRGKIGLLSDVQTTESASVLLEVLSYFSRALKREDGYVWVMVYNVCASLLLLSYKSSSLEAFNKIKTFVLSLLEPLIDDALAYLCDPSSVSSNQSDAHRSSRTRFYDQALLVAGALSHEKVVQNCQEIFRRNLVTPATRKVVLSTILSQPKAPECLFDEVAAELDTATLAHKETVIAALGKVQNPALFQKSLQLIFRLQSMDVQFLTAAWATNPFIWEYVWPFVRNNYDSIHKHISANPTVIERFVRNVLNCLVGPSLKKDVERFFEGKDVAAFDRALHQGLEIIEKNTLYVKKNFESSASA</sequence>
<keyword evidence="6 9" id="KW-0862">Zinc</keyword>
<feature type="domain" description="Aminopeptidase N-like N-terminal" evidence="14">
    <location>
        <begin position="12"/>
        <end position="198"/>
    </location>
</feature>
<dbReference type="InterPro" id="IPR034016">
    <property type="entry name" value="M1_APN-typ"/>
</dbReference>
<dbReference type="GeneID" id="8291806"/>
<evidence type="ECO:0000256" key="4">
    <source>
        <dbReference type="ARBA" id="ARBA00022723"/>
    </source>
</evidence>
<gene>
    <name evidence="15" type="ordered locus">KLTH0E04026g</name>
</gene>
<dbReference type="eggNOG" id="KOG1046">
    <property type="taxonomic scope" value="Eukaryota"/>
</dbReference>
<dbReference type="GO" id="GO:0008270">
    <property type="term" value="F:zinc ion binding"/>
    <property type="evidence" value="ECO:0007669"/>
    <property type="project" value="UniProtKB-UniRule"/>
</dbReference>
<evidence type="ECO:0000259" key="13">
    <source>
        <dbReference type="Pfam" id="PF11838"/>
    </source>
</evidence>
<dbReference type="OMA" id="WNVWSQF"/>
<dbReference type="PANTHER" id="PTHR11533:SF171">
    <property type="entry name" value="AMINOPEPTIDASE"/>
    <property type="match status" value="1"/>
</dbReference>
<organism evidence="15 16">
    <name type="scientific">Lachancea thermotolerans (strain ATCC 56472 / CBS 6340 / NRRL Y-8284)</name>
    <name type="common">Yeast</name>
    <name type="synonym">Kluyveromyces thermotolerans</name>
    <dbReference type="NCBI Taxonomy" id="559295"/>
    <lineage>
        <taxon>Eukaryota</taxon>
        <taxon>Fungi</taxon>
        <taxon>Dikarya</taxon>
        <taxon>Ascomycota</taxon>
        <taxon>Saccharomycotina</taxon>
        <taxon>Saccharomycetes</taxon>
        <taxon>Saccharomycetales</taxon>
        <taxon>Saccharomycetaceae</taxon>
        <taxon>Lachancea</taxon>
    </lineage>
</organism>
<dbReference type="InterPro" id="IPR024571">
    <property type="entry name" value="ERAP1-like_C_dom"/>
</dbReference>
<comment type="cofactor">
    <cofactor evidence="9 11">
        <name>Zn(2+)</name>
        <dbReference type="ChEBI" id="CHEBI:29105"/>
    </cofactor>
    <text evidence="9 11">Binds 1 zinc ion per subunit.</text>
</comment>
<evidence type="ECO:0000256" key="5">
    <source>
        <dbReference type="ARBA" id="ARBA00022801"/>
    </source>
</evidence>
<keyword evidence="7 11" id="KW-0482">Metalloprotease</keyword>
<keyword evidence="16" id="KW-1185">Reference proteome</keyword>
<dbReference type="SUPFAM" id="SSF63737">
    <property type="entry name" value="Leukotriene A4 hydrolase N-terminal domain"/>
    <property type="match status" value="1"/>
</dbReference>
<evidence type="ECO:0000256" key="2">
    <source>
        <dbReference type="ARBA" id="ARBA00022438"/>
    </source>
</evidence>
<dbReference type="HOGENOM" id="CLU_003705_0_1_1"/>
<evidence type="ECO:0000256" key="1">
    <source>
        <dbReference type="ARBA" id="ARBA00010136"/>
    </source>
</evidence>
<dbReference type="GO" id="GO:0016020">
    <property type="term" value="C:membrane"/>
    <property type="evidence" value="ECO:0007669"/>
    <property type="project" value="TreeGrafter"/>
</dbReference>
<evidence type="ECO:0000256" key="3">
    <source>
        <dbReference type="ARBA" id="ARBA00022670"/>
    </source>
</evidence>
<evidence type="ECO:0000313" key="16">
    <source>
        <dbReference type="Proteomes" id="UP000002036"/>
    </source>
</evidence>
<dbReference type="EMBL" id="CU928169">
    <property type="protein sequence ID" value="CAR23220.1"/>
    <property type="molecule type" value="Genomic_DNA"/>
</dbReference>
<dbReference type="Gene3D" id="2.60.40.1910">
    <property type="match status" value="1"/>
</dbReference>
<dbReference type="STRING" id="559295.C5DHF9"/>
<dbReference type="FunFam" id="1.10.390.10:FF:000006">
    <property type="entry name" value="Puromycin-sensitive aminopeptidase"/>
    <property type="match status" value="1"/>
</dbReference>
<dbReference type="InterPro" id="IPR050344">
    <property type="entry name" value="Peptidase_M1_aminopeptidases"/>
</dbReference>
<dbReference type="RefSeq" id="XP_002553657.1">
    <property type="nucleotide sequence ID" value="XM_002553611.1"/>
</dbReference>
<dbReference type="Pfam" id="PF11838">
    <property type="entry name" value="ERAP1_C"/>
    <property type="match status" value="1"/>
</dbReference>
<dbReference type="InParanoid" id="C5DHF9"/>
<name>C5DHF9_LACTC</name>
<dbReference type="OrthoDB" id="10031169at2759"/>
<dbReference type="EC" id="3.4.11.-" evidence="11"/>
<dbReference type="GO" id="GO:0005737">
    <property type="term" value="C:cytoplasm"/>
    <property type="evidence" value="ECO:0007669"/>
    <property type="project" value="TreeGrafter"/>
</dbReference>
<dbReference type="SUPFAM" id="SSF55486">
    <property type="entry name" value="Metalloproteases ('zincins'), catalytic domain"/>
    <property type="match status" value="1"/>
</dbReference>
<dbReference type="PANTHER" id="PTHR11533">
    <property type="entry name" value="PROTEASE M1 ZINC METALLOPROTEASE"/>
    <property type="match status" value="1"/>
</dbReference>
<dbReference type="FunFam" id="2.60.40.1730:FF:000002">
    <property type="entry name" value="Aminopeptidase"/>
    <property type="match status" value="1"/>
</dbReference>
<dbReference type="InterPro" id="IPR014782">
    <property type="entry name" value="Peptidase_M1_dom"/>
</dbReference>
<comment type="similarity">
    <text evidence="1 11">Belongs to the peptidase M1 family.</text>
</comment>
<dbReference type="Gene3D" id="1.10.390.10">
    <property type="entry name" value="Neutral Protease Domain 2"/>
    <property type="match status" value="1"/>
</dbReference>
<keyword evidence="5 11" id="KW-0378">Hydrolase</keyword>
<evidence type="ECO:0000256" key="10">
    <source>
        <dbReference type="PIRSR" id="PIRSR634016-4"/>
    </source>
</evidence>
<evidence type="ECO:0000313" key="15">
    <source>
        <dbReference type="EMBL" id="CAR23220.1"/>
    </source>
</evidence>
<dbReference type="Gene3D" id="1.25.50.20">
    <property type="match status" value="1"/>
</dbReference>
<dbReference type="InterPro" id="IPR042097">
    <property type="entry name" value="Aminopeptidase_N-like_N_sf"/>
</dbReference>
<dbReference type="PRINTS" id="PR00756">
    <property type="entry name" value="ALADIPTASE"/>
</dbReference>
<dbReference type="InterPro" id="IPR027268">
    <property type="entry name" value="Peptidase_M4/M1_CTD_sf"/>
</dbReference>
<evidence type="ECO:0000256" key="8">
    <source>
        <dbReference type="PIRSR" id="PIRSR634016-1"/>
    </source>
</evidence>
<dbReference type="InterPro" id="IPR045357">
    <property type="entry name" value="Aminopeptidase_N-like_N"/>
</dbReference>
<feature type="binding site" evidence="9">
    <location>
        <position position="321"/>
    </location>
    <ligand>
        <name>Zn(2+)</name>
        <dbReference type="ChEBI" id="CHEBI:29105"/>
        <note>catalytic</note>
    </ligand>
</feature>
<evidence type="ECO:0000259" key="14">
    <source>
        <dbReference type="Pfam" id="PF17900"/>
    </source>
</evidence>
<feature type="active site" description="Proton acceptor" evidence="8">
    <location>
        <position position="322"/>
    </location>
</feature>
<dbReference type="KEGG" id="lth:KLTH0E04026g"/>
<protein>
    <recommendedName>
        <fullName evidence="11">Aminopeptidase</fullName>
        <ecNumber evidence="11">3.4.11.-</ecNumber>
    </recommendedName>
</protein>
<dbReference type="Pfam" id="PF01433">
    <property type="entry name" value="Peptidase_M1"/>
    <property type="match status" value="1"/>
</dbReference>
<dbReference type="GO" id="GO:0043171">
    <property type="term" value="P:peptide catabolic process"/>
    <property type="evidence" value="ECO:0007669"/>
    <property type="project" value="TreeGrafter"/>
</dbReference>
<accession>C5DHF9</accession>
<dbReference type="Proteomes" id="UP000002036">
    <property type="component" value="Chromosome E"/>
</dbReference>
<dbReference type="InterPro" id="IPR001930">
    <property type="entry name" value="Peptidase_M1"/>
</dbReference>
<evidence type="ECO:0000256" key="7">
    <source>
        <dbReference type="ARBA" id="ARBA00023049"/>
    </source>
</evidence>
<feature type="domain" description="Peptidase M1 membrane alanine aminopeptidase" evidence="12">
    <location>
        <begin position="247"/>
        <end position="466"/>
    </location>
</feature>
<dbReference type="Pfam" id="PF17900">
    <property type="entry name" value="Peptidase_M1_N"/>
    <property type="match status" value="1"/>
</dbReference>
<keyword evidence="4 9" id="KW-0479">Metal-binding</keyword>
<feature type="domain" description="ERAP1-like C-terminal" evidence="13">
    <location>
        <begin position="537"/>
        <end position="854"/>
    </location>
</feature>
<proteinExistence type="inferred from homology"/>